<evidence type="ECO:0000313" key="2">
    <source>
        <dbReference type="Proteomes" id="UP001501102"/>
    </source>
</evidence>
<keyword evidence="2" id="KW-1185">Reference proteome</keyword>
<reference evidence="2" key="1">
    <citation type="journal article" date="2019" name="Int. J. Syst. Evol. Microbiol.">
        <title>The Global Catalogue of Microorganisms (GCM) 10K type strain sequencing project: providing services to taxonomists for standard genome sequencing and annotation.</title>
        <authorList>
            <consortium name="The Broad Institute Genomics Platform"/>
            <consortium name="The Broad Institute Genome Sequencing Center for Infectious Disease"/>
            <person name="Wu L."/>
            <person name="Ma J."/>
        </authorList>
    </citation>
    <scope>NUCLEOTIDE SEQUENCE [LARGE SCALE GENOMIC DNA]</scope>
    <source>
        <strain evidence="2">JCM 4087</strain>
    </source>
</reference>
<dbReference type="Proteomes" id="UP001501102">
    <property type="component" value="Unassembled WGS sequence"/>
</dbReference>
<dbReference type="EMBL" id="BAAAXZ010000105">
    <property type="protein sequence ID" value="GAA2930352.1"/>
    <property type="molecule type" value="Genomic_DNA"/>
</dbReference>
<organism evidence="1 2">
    <name type="scientific">Streptomyces thioluteus</name>
    <dbReference type="NCBI Taxonomy" id="66431"/>
    <lineage>
        <taxon>Bacteria</taxon>
        <taxon>Bacillati</taxon>
        <taxon>Actinomycetota</taxon>
        <taxon>Actinomycetes</taxon>
        <taxon>Kitasatosporales</taxon>
        <taxon>Streptomycetaceae</taxon>
        <taxon>Streptomyces</taxon>
    </lineage>
</organism>
<protein>
    <submittedName>
        <fullName evidence="1">Uncharacterized protein</fullName>
    </submittedName>
</protein>
<accession>A0ABP6JE11</accession>
<name>A0ABP6JE11_STRTU</name>
<comment type="caution">
    <text evidence="1">The sequence shown here is derived from an EMBL/GenBank/DDBJ whole genome shotgun (WGS) entry which is preliminary data.</text>
</comment>
<proteinExistence type="predicted"/>
<gene>
    <name evidence="1" type="ORF">GCM10020221_27660</name>
</gene>
<sequence length="95" mass="10615">MVLQPAATGSTREVNVTLRFIAKDPATDGRDCPAAWVEDEAEEILFQGWKPTEETLAKCRDTGPIPETEAVVRIPFRMFPAIREACDVAERGRLR</sequence>
<evidence type="ECO:0000313" key="1">
    <source>
        <dbReference type="EMBL" id="GAA2930352.1"/>
    </source>
</evidence>